<dbReference type="CDD" id="cd06171">
    <property type="entry name" value="Sigma70_r4"/>
    <property type="match status" value="1"/>
</dbReference>
<dbReference type="InterPro" id="IPR007627">
    <property type="entry name" value="RNA_pol_sigma70_r2"/>
</dbReference>
<accession>A0A1E3GVX6</accession>
<dbReference type="PATRIC" id="fig|291169.3.peg.194"/>
<dbReference type="GO" id="GO:0016987">
    <property type="term" value="F:sigma factor activity"/>
    <property type="evidence" value="ECO:0007669"/>
    <property type="project" value="UniProtKB-KW"/>
</dbReference>
<dbReference type="InterPro" id="IPR013249">
    <property type="entry name" value="RNA_pol_sigma70_r4_t2"/>
</dbReference>
<dbReference type="InterPro" id="IPR013325">
    <property type="entry name" value="RNA_pol_sigma_r2"/>
</dbReference>
<keyword evidence="8" id="KW-1185">Reference proteome</keyword>
<dbReference type="NCBIfam" id="TIGR02937">
    <property type="entry name" value="sigma70-ECF"/>
    <property type="match status" value="1"/>
</dbReference>
<comment type="caution">
    <text evidence="7">The sequence shown here is derived from an EMBL/GenBank/DDBJ whole genome shotgun (WGS) entry which is preliminary data.</text>
</comment>
<name>A0A1E3GVX6_9GAMM</name>
<dbReference type="InterPro" id="IPR013324">
    <property type="entry name" value="RNA_pol_sigma_r3/r4-like"/>
</dbReference>
<dbReference type="PANTHER" id="PTHR43133">
    <property type="entry name" value="RNA POLYMERASE ECF-TYPE SIGMA FACTO"/>
    <property type="match status" value="1"/>
</dbReference>
<dbReference type="GO" id="GO:0003677">
    <property type="term" value="F:DNA binding"/>
    <property type="evidence" value="ECO:0007669"/>
    <property type="project" value="InterPro"/>
</dbReference>
<dbReference type="Gene3D" id="1.10.1740.10">
    <property type="match status" value="1"/>
</dbReference>
<feature type="domain" description="RNA polymerase sigma factor 70 region 4 type 2" evidence="6">
    <location>
        <begin position="117"/>
        <end position="168"/>
    </location>
</feature>
<evidence type="ECO:0000256" key="2">
    <source>
        <dbReference type="ARBA" id="ARBA00023015"/>
    </source>
</evidence>
<organism evidence="7 8">
    <name type="scientific">Methylophaga muralis</name>
    <dbReference type="NCBI Taxonomy" id="291169"/>
    <lineage>
        <taxon>Bacteria</taxon>
        <taxon>Pseudomonadati</taxon>
        <taxon>Pseudomonadota</taxon>
        <taxon>Gammaproteobacteria</taxon>
        <taxon>Thiotrichales</taxon>
        <taxon>Piscirickettsiaceae</taxon>
        <taxon>Methylophaga</taxon>
    </lineage>
</organism>
<dbReference type="InterPro" id="IPR014284">
    <property type="entry name" value="RNA_pol_sigma-70_dom"/>
</dbReference>
<dbReference type="AlphaFoldDB" id="A0A1E3GVX6"/>
<dbReference type="SUPFAM" id="SSF88946">
    <property type="entry name" value="Sigma2 domain of RNA polymerase sigma factors"/>
    <property type="match status" value="1"/>
</dbReference>
<comment type="similarity">
    <text evidence="1">Belongs to the sigma-70 factor family. ECF subfamily.</text>
</comment>
<dbReference type="Pfam" id="PF08281">
    <property type="entry name" value="Sigma70_r4_2"/>
    <property type="match status" value="1"/>
</dbReference>
<dbReference type="NCBIfam" id="NF007232">
    <property type="entry name" value="PRK09651.1"/>
    <property type="match status" value="1"/>
</dbReference>
<dbReference type="SUPFAM" id="SSF88659">
    <property type="entry name" value="Sigma3 and sigma4 domains of RNA polymerase sigma factors"/>
    <property type="match status" value="1"/>
</dbReference>
<dbReference type="STRING" id="291169.A9E74_00191"/>
<dbReference type="PANTHER" id="PTHR43133:SF63">
    <property type="entry name" value="RNA POLYMERASE SIGMA FACTOR FECI-RELATED"/>
    <property type="match status" value="1"/>
</dbReference>
<dbReference type="Gene3D" id="1.10.10.10">
    <property type="entry name" value="Winged helix-like DNA-binding domain superfamily/Winged helix DNA-binding domain"/>
    <property type="match status" value="1"/>
</dbReference>
<evidence type="ECO:0000259" key="6">
    <source>
        <dbReference type="Pfam" id="PF08281"/>
    </source>
</evidence>
<evidence type="ECO:0000256" key="1">
    <source>
        <dbReference type="ARBA" id="ARBA00010641"/>
    </source>
</evidence>
<sequence length="179" mass="20660">MNAPLSPPPTESLEKLYQNNFSWLQNWLRERLNCSHQAADLAQDTFVRLLTAPDFEGKVESIREPRSYLVTVAKRVMIDHFRRRTIEQSYLQALMQQPEQEGISSEQSMILLETLYRIDAMLDGLGAKVKKAFLMSQLKGMTYREIADEMGMSESSVKKYMAKATQHCLLFSLYEQLDA</sequence>
<dbReference type="InterPro" id="IPR039425">
    <property type="entry name" value="RNA_pol_sigma-70-like"/>
</dbReference>
<evidence type="ECO:0000259" key="5">
    <source>
        <dbReference type="Pfam" id="PF04542"/>
    </source>
</evidence>
<evidence type="ECO:0000313" key="8">
    <source>
        <dbReference type="Proteomes" id="UP000094379"/>
    </source>
</evidence>
<dbReference type="NCBIfam" id="NF009180">
    <property type="entry name" value="PRK12528.1"/>
    <property type="match status" value="1"/>
</dbReference>
<dbReference type="Proteomes" id="UP000094379">
    <property type="component" value="Unassembled WGS sequence"/>
</dbReference>
<evidence type="ECO:0000256" key="3">
    <source>
        <dbReference type="ARBA" id="ARBA00023082"/>
    </source>
</evidence>
<keyword evidence="3" id="KW-0731">Sigma factor</keyword>
<keyword evidence="2" id="KW-0805">Transcription regulation</keyword>
<proteinExistence type="inferred from homology"/>
<dbReference type="GO" id="GO:0006352">
    <property type="term" value="P:DNA-templated transcription initiation"/>
    <property type="evidence" value="ECO:0007669"/>
    <property type="project" value="InterPro"/>
</dbReference>
<gene>
    <name evidence="7" type="primary">fecI_1</name>
    <name evidence="7" type="ORF">A9E74_00191</name>
</gene>
<dbReference type="Pfam" id="PF04542">
    <property type="entry name" value="Sigma70_r2"/>
    <property type="match status" value="1"/>
</dbReference>
<dbReference type="InterPro" id="IPR036388">
    <property type="entry name" value="WH-like_DNA-bd_sf"/>
</dbReference>
<keyword evidence="4" id="KW-0804">Transcription</keyword>
<dbReference type="EMBL" id="MCRI01000001">
    <property type="protein sequence ID" value="ODN68219.1"/>
    <property type="molecule type" value="Genomic_DNA"/>
</dbReference>
<reference evidence="7 8" key="1">
    <citation type="submission" date="2016-07" db="EMBL/GenBank/DDBJ databases">
        <title>Draft Genome Sequence of Methylophaga muralis Bur 1.</title>
        <authorList>
            <person name="Vasilenko O.V."/>
            <person name="Doronina N.V."/>
            <person name="Shmareva M.N."/>
            <person name="Tarlachkov S.V."/>
            <person name="Mustakhimov I."/>
            <person name="Trotsenko Y.A."/>
        </authorList>
    </citation>
    <scope>NUCLEOTIDE SEQUENCE [LARGE SCALE GENOMIC DNA]</scope>
    <source>
        <strain evidence="7 8">Bur 1</strain>
    </source>
</reference>
<feature type="domain" description="RNA polymerase sigma-70 region 2" evidence="5">
    <location>
        <begin position="16"/>
        <end position="85"/>
    </location>
</feature>
<evidence type="ECO:0000256" key="4">
    <source>
        <dbReference type="ARBA" id="ARBA00023163"/>
    </source>
</evidence>
<protein>
    <submittedName>
        <fullName evidence="7">Putative RNA polymerase sigma factor FecI</fullName>
    </submittedName>
</protein>
<evidence type="ECO:0000313" key="7">
    <source>
        <dbReference type="EMBL" id="ODN68219.1"/>
    </source>
</evidence>